<evidence type="ECO:0000313" key="3">
    <source>
        <dbReference type="Proteomes" id="UP000241956"/>
    </source>
</evidence>
<keyword evidence="3" id="KW-1185">Reference proteome</keyword>
<dbReference type="RefSeq" id="YP_010665335.1">
    <property type="nucleotide sequence ID" value="NC_070934.1"/>
</dbReference>
<dbReference type="Proteomes" id="UP000241956">
    <property type="component" value="Segment"/>
</dbReference>
<reference evidence="2 3" key="1">
    <citation type="submission" date="2018-02" db="EMBL/GenBank/DDBJ databases">
        <authorList>
            <person name="Borochov A."/>
            <person name="Gil C.E."/>
            <person name="Green C.A."/>
            <person name="Jean P.M."/>
            <person name="Kim K."/>
            <person name="Kwun D."/>
            <person name="Lee D."/>
            <person name="Lochan S."/>
            <person name="Mansoor S.A."/>
            <person name="Obregon B.R.Y.A.N."/>
            <person name="Parra P.A."/>
            <person name="Ramdihal J.D."/>
            <person name="Sahadeo J."/>
            <person name="Sohail M."/>
            <person name="Talavera L."/>
            <person name="Velarde S."/>
            <person name="Vera M."/>
            <person name="Wong H."/>
            <person name="Xue J."/>
            <person name="Golebiewska U.P."/>
            <person name="Garlena R.A."/>
            <person name="Russell D.A."/>
            <person name="Pope W.H."/>
            <person name="Jacobs-Sera D."/>
            <person name="Hatfull G.F."/>
        </authorList>
    </citation>
    <scope>NUCLEOTIDE SEQUENCE [LARGE SCALE GENOMIC DNA]</scope>
</reference>
<accession>A0A2P1JRI8</accession>
<evidence type="ECO:0000313" key="2">
    <source>
        <dbReference type="EMBL" id="AVO21754.1"/>
    </source>
</evidence>
<dbReference type="GeneID" id="77941400"/>
<protein>
    <submittedName>
        <fullName evidence="2">RecA-like DNA recombinase</fullName>
    </submittedName>
</protein>
<sequence>MTELKTRQPTGAVPWPLILVEGGEKAGKSWAAAVLSSSDKVGRTLWLDWGEGAADEYGAIPGARYEVIEHDGTWLSILGQVRAAQKEAQRAVDAGEKPVVLVIDSMSAEWEDLKDWVDGKARRRDKNRKALERDPEAEIQITTDLWNQATSRHKELMRVLMRFPGIVVMIARGSDQVAIENGRPVEGKRVWKVEGQKNLAFDASVWVRFNRGEHPTIVGARSVHAGIVPGEDKPKRWPDLTLEQLVFDVLKCDPKTAQVRDWATAQDRIGDLMDRIALAESKDELTVLWREAKAGDLLNMGLAEGATVNEAILARVEEIAMDAAREADEGADAGEEDHQPAADAAPSEPTEQSA</sequence>
<proteinExistence type="predicted"/>
<feature type="region of interest" description="Disordered" evidence="1">
    <location>
        <begin position="323"/>
        <end position="354"/>
    </location>
</feature>
<organism evidence="2 3">
    <name type="scientific">Mycobacterium phage Jeon</name>
    <dbReference type="NCBI Taxonomy" id="2108123"/>
    <lineage>
        <taxon>Viruses</taxon>
        <taxon>Duplodnaviria</taxon>
        <taxon>Heunggongvirae</taxon>
        <taxon>Uroviricota</taxon>
        <taxon>Caudoviricetes</taxon>
        <taxon>Northamptonvirus</taxon>
        <taxon>Northamptonvirus jeon</taxon>
    </lineage>
</organism>
<gene>
    <name evidence="2" type="primary">51</name>
    <name evidence="2" type="ORF">SEA_JEON_51</name>
</gene>
<dbReference type="EMBL" id="MH001450">
    <property type="protein sequence ID" value="AVO21754.1"/>
    <property type="molecule type" value="Genomic_DNA"/>
</dbReference>
<evidence type="ECO:0000256" key="1">
    <source>
        <dbReference type="SAM" id="MobiDB-lite"/>
    </source>
</evidence>
<name>A0A2P1JRI8_9CAUD</name>
<dbReference type="KEGG" id="vg:77941400"/>